<comment type="similarity">
    <text evidence="1">Belongs to the bactofilin family.</text>
</comment>
<evidence type="ECO:0000256" key="1">
    <source>
        <dbReference type="ARBA" id="ARBA00044755"/>
    </source>
</evidence>
<organism evidence="3 4">
    <name type="scientific">Ferviditalea candida</name>
    <dbReference type="NCBI Taxonomy" id="3108399"/>
    <lineage>
        <taxon>Bacteria</taxon>
        <taxon>Bacillati</taxon>
        <taxon>Bacillota</taxon>
        <taxon>Bacilli</taxon>
        <taxon>Bacillales</taxon>
        <taxon>Paenibacillaceae</taxon>
        <taxon>Ferviditalea</taxon>
    </lineage>
</organism>
<protein>
    <submittedName>
        <fullName evidence="3">Polymer-forming cytoskeletal protein</fullName>
    </submittedName>
</protein>
<dbReference type="RefSeq" id="WP_371753006.1">
    <property type="nucleotide sequence ID" value="NZ_JAYJLD010000004.1"/>
</dbReference>
<evidence type="ECO:0000313" key="4">
    <source>
        <dbReference type="Proteomes" id="UP001310386"/>
    </source>
</evidence>
<sequence>MFAKKKSKVNPNTTDTIIGEGSVFEGRIKSEAGLRIEGHVIGDIECQGDVEIGEHGNAKSNISARNITIAGTVHGNIITKGALTLTPTGKLYGNSNAESLMIAQGAIFHGSSKMESKTGTSVTAEKSDSEKSVQTEFPQYINKSNVG</sequence>
<name>A0ABU5ZGA4_9BACL</name>
<accession>A0ABU5ZGA4</accession>
<reference evidence="3" key="1">
    <citation type="submission" date="2023-12" db="EMBL/GenBank/DDBJ databases">
        <title>Fervidustalea candida gen. nov., sp. nov., a novel member of the family Paenibacillaceae isolated from a geothermal area.</title>
        <authorList>
            <person name="Li W.-J."/>
            <person name="Jiao J.-Y."/>
            <person name="Chen Y."/>
        </authorList>
    </citation>
    <scope>NUCLEOTIDE SEQUENCE</scope>
    <source>
        <strain evidence="3">SYSU GA230002</strain>
    </source>
</reference>
<feature type="region of interest" description="Disordered" evidence="2">
    <location>
        <begin position="113"/>
        <end position="147"/>
    </location>
</feature>
<feature type="compositionally biased region" description="Polar residues" evidence="2">
    <location>
        <begin position="134"/>
        <end position="147"/>
    </location>
</feature>
<evidence type="ECO:0000256" key="2">
    <source>
        <dbReference type="SAM" id="MobiDB-lite"/>
    </source>
</evidence>
<gene>
    <name evidence="3" type="ORF">VF724_04375</name>
</gene>
<proteinExistence type="inferred from homology"/>
<dbReference type="Pfam" id="PF04519">
    <property type="entry name" value="Bactofilin"/>
    <property type="match status" value="1"/>
</dbReference>
<dbReference type="PANTHER" id="PTHR35024:SF4">
    <property type="entry name" value="POLYMER-FORMING CYTOSKELETAL PROTEIN"/>
    <property type="match status" value="1"/>
</dbReference>
<dbReference type="EMBL" id="JAYJLD010000004">
    <property type="protein sequence ID" value="MEB3100892.1"/>
    <property type="molecule type" value="Genomic_DNA"/>
</dbReference>
<dbReference type="Proteomes" id="UP001310386">
    <property type="component" value="Unassembled WGS sequence"/>
</dbReference>
<comment type="caution">
    <text evidence="3">The sequence shown here is derived from an EMBL/GenBank/DDBJ whole genome shotgun (WGS) entry which is preliminary data.</text>
</comment>
<dbReference type="PANTHER" id="PTHR35024">
    <property type="entry name" value="HYPOTHETICAL CYTOSOLIC PROTEIN"/>
    <property type="match status" value="1"/>
</dbReference>
<evidence type="ECO:0000313" key="3">
    <source>
        <dbReference type="EMBL" id="MEB3100892.1"/>
    </source>
</evidence>
<keyword evidence="4" id="KW-1185">Reference proteome</keyword>
<dbReference type="InterPro" id="IPR007607">
    <property type="entry name" value="BacA/B"/>
</dbReference>